<dbReference type="InterPro" id="IPR036291">
    <property type="entry name" value="NAD(P)-bd_dom_sf"/>
</dbReference>
<keyword evidence="1" id="KW-0560">Oxidoreductase</keyword>
<dbReference type="OrthoDB" id="191139at2759"/>
<dbReference type="GO" id="GO:0016491">
    <property type="term" value="F:oxidoreductase activity"/>
    <property type="evidence" value="ECO:0007669"/>
    <property type="project" value="UniProtKB-KW"/>
</dbReference>
<proteinExistence type="predicted"/>
<reference evidence="2 3" key="1">
    <citation type="journal article" date="2016" name="Genome Biol. Evol.">
        <title>Divergent and convergent evolution of fungal pathogenicity.</title>
        <authorList>
            <person name="Shang Y."/>
            <person name="Xiao G."/>
            <person name="Zheng P."/>
            <person name="Cen K."/>
            <person name="Zhan S."/>
            <person name="Wang C."/>
        </authorList>
    </citation>
    <scope>NUCLEOTIDE SEQUENCE [LARGE SCALE GENOMIC DNA]</scope>
    <source>
        <strain evidence="2 3">RCEF 264</strain>
    </source>
</reference>
<organism evidence="2 3">
    <name type="scientific">Niveomyces insectorum RCEF 264</name>
    <dbReference type="NCBI Taxonomy" id="1081102"/>
    <lineage>
        <taxon>Eukaryota</taxon>
        <taxon>Fungi</taxon>
        <taxon>Dikarya</taxon>
        <taxon>Ascomycota</taxon>
        <taxon>Pezizomycotina</taxon>
        <taxon>Sordariomycetes</taxon>
        <taxon>Hypocreomycetidae</taxon>
        <taxon>Hypocreales</taxon>
        <taxon>Cordycipitaceae</taxon>
        <taxon>Niveomyces</taxon>
    </lineage>
</organism>
<dbReference type="STRING" id="1081102.A0A167X478"/>
<dbReference type="PANTHER" id="PTHR43157:SF31">
    <property type="entry name" value="PHOSPHATIDYLINOSITOL-GLYCAN BIOSYNTHESIS CLASS F PROTEIN"/>
    <property type="match status" value="1"/>
</dbReference>
<dbReference type="Proteomes" id="UP000076874">
    <property type="component" value="Unassembled WGS sequence"/>
</dbReference>
<dbReference type="InterPro" id="IPR002347">
    <property type="entry name" value="SDR_fam"/>
</dbReference>
<keyword evidence="3" id="KW-1185">Reference proteome</keyword>
<gene>
    <name evidence="2" type="ORF">SPI_03155</name>
</gene>
<name>A0A167X478_9HYPO</name>
<dbReference type="SUPFAM" id="SSF51735">
    <property type="entry name" value="NAD(P)-binding Rossmann-fold domains"/>
    <property type="match status" value="1"/>
</dbReference>
<comment type="caution">
    <text evidence="2">The sequence shown here is derived from an EMBL/GenBank/DDBJ whole genome shotgun (WGS) entry which is preliminary data.</text>
</comment>
<accession>A0A167X478</accession>
<sequence length="321" mass="35205">MAAPSRQQHIFSILTEPNYTMALWMPGFALHALWGQWHTIPLPSLDHFAGQTILVTGANVGLGREAACHFACLGAARVVVELGSFASVAAFCARAARELDRLDAVVENAGLATGDFALREGYESTITVNVLSTFLMALLLLPVLRRTAARYNVRPRLTIVSSDAHYFARFVEANEPSIFANFRDPAKMSHDRYNVSKLLEVFAVRELAKVLDANHVPVTLNTLNPGFCRTELFRGMPAFVRPFMKVSLFVMGRTAEMGARTLVAAAAAGPETHGTYMDAAEVWHTSAYVTSEKGADVQKRVFTELLDILEGVHPGIKKNLE</sequence>
<evidence type="ECO:0000313" key="2">
    <source>
        <dbReference type="EMBL" id="OAA64508.1"/>
    </source>
</evidence>
<dbReference type="PRINTS" id="PR00081">
    <property type="entry name" value="GDHRDH"/>
</dbReference>
<evidence type="ECO:0000313" key="3">
    <source>
        <dbReference type="Proteomes" id="UP000076874"/>
    </source>
</evidence>
<evidence type="ECO:0000256" key="1">
    <source>
        <dbReference type="ARBA" id="ARBA00023002"/>
    </source>
</evidence>
<dbReference type="Pfam" id="PF00106">
    <property type="entry name" value="adh_short"/>
    <property type="match status" value="1"/>
</dbReference>
<dbReference type="Gene3D" id="3.40.50.720">
    <property type="entry name" value="NAD(P)-binding Rossmann-like Domain"/>
    <property type="match status" value="1"/>
</dbReference>
<dbReference type="AlphaFoldDB" id="A0A167X478"/>
<protein>
    <submittedName>
        <fullName evidence="2">Short chain dehydrogenase reductase</fullName>
    </submittedName>
</protein>
<dbReference type="EMBL" id="AZHD01000004">
    <property type="protein sequence ID" value="OAA64508.1"/>
    <property type="molecule type" value="Genomic_DNA"/>
</dbReference>
<dbReference type="PANTHER" id="PTHR43157">
    <property type="entry name" value="PHOSPHATIDYLINOSITOL-GLYCAN BIOSYNTHESIS CLASS F PROTEIN-RELATED"/>
    <property type="match status" value="1"/>
</dbReference>